<evidence type="ECO:0000256" key="1">
    <source>
        <dbReference type="SAM" id="MobiDB-lite"/>
    </source>
</evidence>
<name>A0A7R9NZ25_9NEOP</name>
<keyword evidence="2" id="KW-1133">Transmembrane helix</keyword>
<dbReference type="AlphaFoldDB" id="A0A7R9NZ25"/>
<accession>A0A7R9NZ25</accession>
<keyword evidence="2" id="KW-0812">Transmembrane</keyword>
<gene>
    <name evidence="3" type="ORF">TTEB3V08_LOCUS9348</name>
</gene>
<reference evidence="3" key="1">
    <citation type="submission" date="2020-11" db="EMBL/GenBank/DDBJ databases">
        <authorList>
            <person name="Tran Van P."/>
        </authorList>
    </citation>
    <scope>NUCLEOTIDE SEQUENCE</scope>
</reference>
<feature type="transmembrane region" description="Helical" evidence="2">
    <location>
        <begin position="180"/>
        <end position="202"/>
    </location>
</feature>
<sequence>MKTKEASGGPVLRTRTNGLYGGNEMDRGNSPSLYVKRIGHMELTRHAHVAGYTPLQRESVGLFIFITRTSENSDKGVSLILSALQTLDTQVPNLSARFFNVSTLVDWKRNKGRYLHNFLLTILFLLVFRFDCFFRCWLGDHILLLWRGGDYAAVQHYLLSSLRFPRVGAQFPLECRSCRLLYTVISLGDVANVVFFKSFFILGTS</sequence>
<organism evidence="3">
    <name type="scientific">Timema tahoe</name>
    <dbReference type="NCBI Taxonomy" id="61484"/>
    <lineage>
        <taxon>Eukaryota</taxon>
        <taxon>Metazoa</taxon>
        <taxon>Ecdysozoa</taxon>
        <taxon>Arthropoda</taxon>
        <taxon>Hexapoda</taxon>
        <taxon>Insecta</taxon>
        <taxon>Pterygota</taxon>
        <taxon>Neoptera</taxon>
        <taxon>Polyneoptera</taxon>
        <taxon>Phasmatodea</taxon>
        <taxon>Timematodea</taxon>
        <taxon>Timematoidea</taxon>
        <taxon>Timematidae</taxon>
        <taxon>Timema</taxon>
    </lineage>
</organism>
<protein>
    <submittedName>
        <fullName evidence="3">Uncharacterized protein</fullName>
    </submittedName>
</protein>
<keyword evidence="2" id="KW-0472">Membrane</keyword>
<feature type="transmembrane region" description="Helical" evidence="2">
    <location>
        <begin position="114"/>
        <end position="130"/>
    </location>
</feature>
<evidence type="ECO:0000313" key="3">
    <source>
        <dbReference type="EMBL" id="CAD7461439.1"/>
    </source>
</evidence>
<proteinExistence type="predicted"/>
<dbReference type="EMBL" id="OE004758">
    <property type="protein sequence ID" value="CAD7461439.1"/>
    <property type="molecule type" value="Genomic_DNA"/>
</dbReference>
<feature type="region of interest" description="Disordered" evidence="1">
    <location>
        <begin position="1"/>
        <end position="25"/>
    </location>
</feature>
<evidence type="ECO:0000256" key="2">
    <source>
        <dbReference type="SAM" id="Phobius"/>
    </source>
</evidence>